<name>H8KT67_SOLCM</name>
<evidence type="ECO:0000313" key="2">
    <source>
        <dbReference type="EMBL" id="AFD05250.1"/>
    </source>
</evidence>
<evidence type="ECO:0000313" key="3">
    <source>
        <dbReference type="Proteomes" id="UP000007590"/>
    </source>
</evidence>
<keyword evidence="1" id="KW-0732">Signal</keyword>
<feature type="chain" id="PRO_5003613868" evidence="1">
    <location>
        <begin position="21"/>
        <end position="220"/>
    </location>
</feature>
<dbReference type="Proteomes" id="UP000007590">
    <property type="component" value="Chromosome"/>
</dbReference>
<dbReference type="OrthoDB" id="1244749at2"/>
<keyword evidence="3" id="KW-1185">Reference proteome</keyword>
<accession>H8KT67</accession>
<dbReference type="EMBL" id="CP003349">
    <property type="protein sequence ID" value="AFD05250.1"/>
    <property type="molecule type" value="Genomic_DNA"/>
</dbReference>
<dbReference type="AlphaFoldDB" id="H8KT67"/>
<proteinExistence type="predicted"/>
<evidence type="ECO:0000256" key="1">
    <source>
        <dbReference type="SAM" id="SignalP"/>
    </source>
</evidence>
<dbReference type="HOGENOM" id="CLU_1255272_0_0_10"/>
<gene>
    <name evidence="2" type="ordered locus">Solca_0094</name>
</gene>
<dbReference type="eggNOG" id="ENOG5031BE3">
    <property type="taxonomic scope" value="Bacteria"/>
</dbReference>
<protein>
    <submittedName>
        <fullName evidence="2">Uncharacterized protein</fullName>
    </submittedName>
</protein>
<feature type="signal peptide" evidence="1">
    <location>
        <begin position="1"/>
        <end position="20"/>
    </location>
</feature>
<organism evidence="2 3">
    <name type="scientific">Solitalea canadensis (strain ATCC 29591 / DSM 3403 / JCM 21819 / LMG 8368 / NBRC 15130 / NCIMB 12057 / USAM 9D)</name>
    <name type="common">Flexibacter canadensis</name>
    <dbReference type="NCBI Taxonomy" id="929556"/>
    <lineage>
        <taxon>Bacteria</taxon>
        <taxon>Pseudomonadati</taxon>
        <taxon>Bacteroidota</taxon>
        <taxon>Sphingobacteriia</taxon>
        <taxon>Sphingobacteriales</taxon>
        <taxon>Sphingobacteriaceae</taxon>
        <taxon>Solitalea</taxon>
    </lineage>
</organism>
<dbReference type="STRING" id="929556.Solca_0094"/>
<dbReference type="KEGG" id="scn:Solca_0094"/>
<dbReference type="RefSeq" id="WP_014678478.1">
    <property type="nucleotide sequence ID" value="NC_017770.1"/>
</dbReference>
<sequence>MVKSFSLVLLYMLMVGPCSSQRKVNLATLVLDEKIEQLVKFGDRNFIGINTVEVPVAIVLECKKSTAFTFNEVKLDGVNIVFQIQSDITKKDTSLHDGMGHLRISSFKTKEELTQELSKLNADSVIYGYRIELNTPELKAQLLKELIKLYGKGIKNPNTDNGLYWNLPKENKYIFFAPDYDRLIVLNNKKLSKTCYWDNVNGLIDFGGCDREKYIEELRN</sequence>
<reference evidence="2" key="1">
    <citation type="submission" date="2012-02" db="EMBL/GenBank/DDBJ databases">
        <title>The complete genome of Solitalea canadensis DSM 3403.</title>
        <authorList>
            <consortium name="US DOE Joint Genome Institute (JGI-PGF)"/>
            <person name="Lucas S."/>
            <person name="Copeland A."/>
            <person name="Lapidus A."/>
            <person name="Glavina del Rio T."/>
            <person name="Dalin E."/>
            <person name="Tice H."/>
            <person name="Bruce D."/>
            <person name="Goodwin L."/>
            <person name="Pitluck S."/>
            <person name="Peters L."/>
            <person name="Ovchinnikova G."/>
            <person name="Lu M."/>
            <person name="Kyrpides N."/>
            <person name="Mavromatis K."/>
            <person name="Ivanova N."/>
            <person name="Brettin T."/>
            <person name="Detter J.C."/>
            <person name="Han C."/>
            <person name="Larimer F."/>
            <person name="Land M."/>
            <person name="Hauser L."/>
            <person name="Markowitz V."/>
            <person name="Cheng J.-F."/>
            <person name="Hugenholtz P."/>
            <person name="Woyke T."/>
            <person name="Wu D."/>
            <person name="Spring S."/>
            <person name="Schroeder M."/>
            <person name="Kopitz M."/>
            <person name="Brambilla E."/>
            <person name="Klenk H.-P."/>
            <person name="Eisen J.A."/>
        </authorList>
    </citation>
    <scope>NUCLEOTIDE SEQUENCE</scope>
    <source>
        <strain evidence="2">DSM 3403</strain>
    </source>
</reference>